<dbReference type="Pfam" id="PF20151">
    <property type="entry name" value="DUF6533"/>
    <property type="match status" value="1"/>
</dbReference>
<feature type="transmembrane region" description="Helical" evidence="1">
    <location>
        <begin position="90"/>
        <end position="110"/>
    </location>
</feature>
<keyword evidence="4" id="KW-1185">Reference proteome</keyword>
<organism evidence="3 4">
    <name type="scientific">Collybia nuda</name>
    <dbReference type="NCBI Taxonomy" id="64659"/>
    <lineage>
        <taxon>Eukaryota</taxon>
        <taxon>Fungi</taxon>
        <taxon>Dikarya</taxon>
        <taxon>Basidiomycota</taxon>
        <taxon>Agaricomycotina</taxon>
        <taxon>Agaricomycetes</taxon>
        <taxon>Agaricomycetidae</taxon>
        <taxon>Agaricales</taxon>
        <taxon>Tricholomatineae</taxon>
        <taxon>Clitocybaceae</taxon>
        <taxon>Collybia</taxon>
    </lineage>
</organism>
<feature type="transmembrane region" description="Helical" evidence="1">
    <location>
        <begin position="117"/>
        <end position="139"/>
    </location>
</feature>
<dbReference type="Proteomes" id="UP000807353">
    <property type="component" value="Unassembled WGS sequence"/>
</dbReference>
<dbReference type="InterPro" id="IPR045340">
    <property type="entry name" value="DUF6533"/>
</dbReference>
<evidence type="ECO:0000259" key="2">
    <source>
        <dbReference type="Pfam" id="PF20151"/>
    </source>
</evidence>
<comment type="caution">
    <text evidence="3">The sequence shown here is derived from an EMBL/GenBank/DDBJ whole genome shotgun (WGS) entry which is preliminary data.</text>
</comment>
<evidence type="ECO:0000256" key="1">
    <source>
        <dbReference type="SAM" id="Phobius"/>
    </source>
</evidence>
<feature type="transmembrane region" description="Helical" evidence="1">
    <location>
        <begin position="168"/>
        <end position="188"/>
    </location>
</feature>
<name>A0A9P5XWS5_9AGAR</name>
<evidence type="ECO:0000313" key="3">
    <source>
        <dbReference type="EMBL" id="KAF9458129.1"/>
    </source>
</evidence>
<keyword evidence="1" id="KW-0472">Membrane</keyword>
<feature type="domain" description="DUF6533" evidence="2">
    <location>
        <begin position="17"/>
        <end position="62"/>
    </location>
</feature>
<sequence length="300" mass="33962">MDPLQIQAFQAIQIQNYMDAACLALYTYDYSCTIIPEISLIWNSPWSIPKGLYIVAKYLPFFTLGVLLYYKVFPSDPEACMAAEKFVDWTINASMCIAEFIFTIRTWAVWGRSPKIAILLAACSVALWVPGFVFMSLWVKTLKPFPIPTPITPSGCFNIPESPFISPGYVLITTFYTLTLSLMAVKAYQTRQSMQGSDFLSQAVYRDGILYYVYLLIFSVVNLATNLTLSPDYANLISKFQQAMCSILACRMMLHLRKCQKQTATAPGSPSELNLHIDSLMFRQTSGMVEERYNCRETDP</sequence>
<feature type="transmembrane region" description="Helical" evidence="1">
    <location>
        <begin position="209"/>
        <end position="227"/>
    </location>
</feature>
<accession>A0A9P5XWS5</accession>
<dbReference type="AlphaFoldDB" id="A0A9P5XWS5"/>
<feature type="transmembrane region" description="Helical" evidence="1">
    <location>
        <begin position="51"/>
        <end position="70"/>
    </location>
</feature>
<keyword evidence="1" id="KW-0812">Transmembrane</keyword>
<reference evidence="3" key="1">
    <citation type="submission" date="2020-11" db="EMBL/GenBank/DDBJ databases">
        <authorList>
            <consortium name="DOE Joint Genome Institute"/>
            <person name="Ahrendt S."/>
            <person name="Riley R."/>
            <person name="Andreopoulos W."/>
            <person name="Labutti K."/>
            <person name="Pangilinan J."/>
            <person name="Ruiz-Duenas F.J."/>
            <person name="Barrasa J.M."/>
            <person name="Sanchez-Garcia M."/>
            <person name="Camarero S."/>
            <person name="Miyauchi S."/>
            <person name="Serrano A."/>
            <person name="Linde D."/>
            <person name="Babiker R."/>
            <person name="Drula E."/>
            <person name="Ayuso-Fernandez I."/>
            <person name="Pacheco R."/>
            <person name="Padilla G."/>
            <person name="Ferreira P."/>
            <person name="Barriuso J."/>
            <person name="Kellner H."/>
            <person name="Castanera R."/>
            <person name="Alfaro M."/>
            <person name="Ramirez L."/>
            <person name="Pisabarro A.G."/>
            <person name="Kuo A."/>
            <person name="Tritt A."/>
            <person name="Lipzen A."/>
            <person name="He G."/>
            <person name="Yan M."/>
            <person name="Ng V."/>
            <person name="Cullen D."/>
            <person name="Martin F."/>
            <person name="Rosso M.-N."/>
            <person name="Henrissat B."/>
            <person name="Hibbett D."/>
            <person name="Martinez A.T."/>
            <person name="Grigoriev I.V."/>
        </authorList>
    </citation>
    <scope>NUCLEOTIDE SEQUENCE</scope>
    <source>
        <strain evidence="3">CBS 247.69</strain>
    </source>
</reference>
<keyword evidence="1" id="KW-1133">Transmembrane helix</keyword>
<protein>
    <recommendedName>
        <fullName evidence="2">DUF6533 domain-containing protein</fullName>
    </recommendedName>
</protein>
<proteinExistence type="predicted"/>
<dbReference type="OrthoDB" id="2958007at2759"/>
<dbReference type="EMBL" id="MU150349">
    <property type="protein sequence ID" value="KAF9458129.1"/>
    <property type="molecule type" value="Genomic_DNA"/>
</dbReference>
<gene>
    <name evidence="3" type="ORF">BDZ94DRAFT_1313579</name>
</gene>
<evidence type="ECO:0000313" key="4">
    <source>
        <dbReference type="Proteomes" id="UP000807353"/>
    </source>
</evidence>